<organism evidence="4 5">
    <name type="scientific">Neopusillimonas maritima</name>
    <dbReference type="NCBI Taxonomy" id="2026239"/>
    <lineage>
        <taxon>Bacteria</taxon>
        <taxon>Pseudomonadati</taxon>
        <taxon>Pseudomonadota</taxon>
        <taxon>Betaproteobacteria</taxon>
        <taxon>Burkholderiales</taxon>
        <taxon>Alcaligenaceae</taxon>
        <taxon>Neopusillimonas</taxon>
    </lineage>
</organism>
<dbReference type="OrthoDB" id="9798772at2"/>
<evidence type="ECO:0000313" key="4">
    <source>
        <dbReference type="EMBL" id="RIY42368.1"/>
    </source>
</evidence>
<comment type="caution">
    <text evidence="4">The sequence shown here is derived from an EMBL/GenBank/DDBJ whole genome shotgun (WGS) entry which is preliminary data.</text>
</comment>
<dbReference type="PIRSF" id="PIRSF009467">
    <property type="entry name" value="Ureas_acces_UreF"/>
    <property type="match status" value="1"/>
</dbReference>
<dbReference type="InterPro" id="IPR002639">
    <property type="entry name" value="UreF"/>
</dbReference>
<dbReference type="PANTHER" id="PTHR33620">
    <property type="entry name" value="UREASE ACCESSORY PROTEIN F"/>
    <property type="match status" value="1"/>
</dbReference>
<dbReference type="EMBL" id="NQYH01000001">
    <property type="protein sequence ID" value="RIY42368.1"/>
    <property type="molecule type" value="Genomic_DNA"/>
</dbReference>
<dbReference type="InterPro" id="IPR038277">
    <property type="entry name" value="UreF_sf"/>
</dbReference>
<comment type="function">
    <text evidence="3">Required for maturation of urease via the functional incorporation of the urease nickel metallocenter.</text>
</comment>
<keyword evidence="3" id="KW-0963">Cytoplasm</keyword>
<proteinExistence type="inferred from homology"/>
<dbReference type="GO" id="GO:0005737">
    <property type="term" value="C:cytoplasm"/>
    <property type="evidence" value="ECO:0007669"/>
    <property type="project" value="UniProtKB-SubCell"/>
</dbReference>
<dbReference type="Gene3D" id="1.10.4190.10">
    <property type="entry name" value="Urease accessory protein UreF"/>
    <property type="match status" value="1"/>
</dbReference>
<sequence length="235" mass="26332">MNTPMKLPPEQLAALLQLTSPSLPIGGYSYSQGLESAIELGLVHNERTAGQWIADQLEHVLGYGEAPLWVGLYNAFQNDDESTIHQLNDWFMASRETQEMRQETQQMGWSLLQLAESLEWCSPQSLDSMKKLDPACFPCVHAGLIEAQGIGAQAGLTAYLFSWLENQVMAAMKSVPLGQMSGQRMIERLRETLARVGELAHHRAAEVPLRLYNFAPQFAIVAARHETQYSRLFRS</sequence>
<dbReference type="AlphaFoldDB" id="A0A3A1YYW1"/>
<keyword evidence="2 3" id="KW-0143">Chaperone</keyword>
<keyword evidence="1 3" id="KW-0996">Nickel insertion</keyword>
<dbReference type="PANTHER" id="PTHR33620:SF1">
    <property type="entry name" value="UREASE ACCESSORY PROTEIN F"/>
    <property type="match status" value="1"/>
</dbReference>
<protein>
    <recommendedName>
        <fullName evidence="3">Urease accessory protein UreF</fullName>
    </recommendedName>
</protein>
<dbReference type="GO" id="GO:0016151">
    <property type="term" value="F:nickel cation binding"/>
    <property type="evidence" value="ECO:0007669"/>
    <property type="project" value="UniProtKB-UniRule"/>
</dbReference>
<evidence type="ECO:0000313" key="5">
    <source>
        <dbReference type="Proteomes" id="UP000266206"/>
    </source>
</evidence>
<reference evidence="4 5" key="1">
    <citation type="submission" date="2017-08" db="EMBL/GenBank/DDBJ databases">
        <title>Pusillimonas indicus sp. nov., a member of the family Alcaligenaceae isolated from surface seawater.</title>
        <authorList>
            <person name="Li J."/>
        </authorList>
    </citation>
    <scope>NUCLEOTIDE SEQUENCE [LARGE SCALE GENOMIC DNA]</scope>
    <source>
        <strain evidence="4 5">L52-1-41</strain>
    </source>
</reference>
<dbReference type="Pfam" id="PF01730">
    <property type="entry name" value="UreF"/>
    <property type="match status" value="1"/>
</dbReference>
<evidence type="ECO:0000256" key="3">
    <source>
        <dbReference type="HAMAP-Rule" id="MF_01385"/>
    </source>
</evidence>
<comment type="subcellular location">
    <subcellularLocation>
        <location evidence="3">Cytoplasm</location>
    </subcellularLocation>
</comment>
<evidence type="ECO:0000256" key="1">
    <source>
        <dbReference type="ARBA" id="ARBA00022988"/>
    </source>
</evidence>
<name>A0A3A1YYW1_9BURK</name>
<comment type="similarity">
    <text evidence="3">Belongs to the UreF family.</text>
</comment>
<accession>A0A3A1YYW1</accession>
<dbReference type="HAMAP" id="MF_01385">
    <property type="entry name" value="UreF"/>
    <property type="match status" value="1"/>
</dbReference>
<gene>
    <name evidence="3" type="primary">ureF</name>
    <name evidence="4" type="ORF">CJP73_02765</name>
</gene>
<comment type="subunit">
    <text evidence="3">UreD, UreF and UreG form a complex that acts as a GTP-hydrolysis-dependent molecular chaperone, activating the urease apoprotein by helping to assemble the nickel containing metallocenter of UreC. The UreE protein probably delivers the nickel.</text>
</comment>
<evidence type="ECO:0000256" key="2">
    <source>
        <dbReference type="ARBA" id="ARBA00023186"/>
    </source>
</evidence>
<dbReference type="Proteomes" id="UP000266206">
    <property type="component" value="Unassembled WGS sequence"/>
</dbReference>